<dbReference type="EMBL" id="JAFKCV010000007">
    <property type="protein sequence ID" value="MBN7826251.1"/>
    <property type="molecule type" value="Genomic_DNA"/>
</dbReference>
<evidence type="ECO:0000313" key="2">
    <source>
        <dbReference type="Proteomes" id="UP000664654"/>
    </source>
</evidence>
<keyword evidence="2" id="KW-1185">Reference proteome</keyword>
<gene>
    <name evidence="1" type="ORF">J0A66_13530</name>
</gene>
<dbReference type="RefSeq" id="WP_206574365.1">
    <property type="nucleotide sequence ID" value="NZ_JAFKCV010000007.1"/>
</dbReference>
<reference evidence="1" key="1">
    <citation type="submission" date="2021-03" db="EMBL/GenBank/DDBJ databases">
        <title>novel species isolated from a fishpond in China.</title>
        <authorList>
            <person name="Lu H."/>
            <person name="Cai Z."/>
        </authorList>
    </citation>
    <scope>NUCLEOTIDE SEQUENCE</scope>
    <source>
        <strain evidence="1">JCM 30855</strain>
    </source>
</reference>
<protein>
    <submittedName>
        <fullName evidence="1">Uncharacterized protein</fullName>
    </submittedName>
</protein>
<sequence length="139" mass="15936">MRQEDLYKLEVVGQVLFVRLTGVWSASTVRKVFAEVQVKVAPIQDKPWAAYVDMRNWIMPTLEAQQGFAQIYEWCAANNQTHEATVCKFDMQKRIVGEVSSYDTQTQLYTQNPRAAIDWLNEKGFACQLPSPRKSSQTS</sequence>
<dbReference type="AlphaFoldDB" id="A0A939DQV1"/>
<accession>A0A939DQV1</accession>
<name>A0A939DQV1_9ALTE</name>
<comment type="caution">
    <text evidence="1">The sequence shown here is derived from an EMBL/GenBank/DDBJ whole genome shotgun (WGS) entry which is preliminary data.</text>
</comment>
<proteinExistence type="predicted"/>
<evidence type="ECO:0000313" key="1">
    <source>
        <dbReference type="EMBL" id="MBN7826251.1"/>
    </source>
</evidence>
<dbReference type="Proteomes" id="UP000664654">
    <property type="component" value="Unassembled WGS sequence"/>
</dbReference>
<organism evidence="1 2">
    <name type="scientific">Bowmanella dokdonensis</name>
    <dbReference type="NCBI Taxonomy" id="751969"/>
    <lineage>
        <taxon>Bacteria</taxon>
        <taxon>Pseudomonadati</taxon>
        <taxon>Pseudomonadota</taxon>
        <taxon>Gammaproteobacteria</taxon>
        <taxon>Alteromonadales</taxon>
        <taxon>Alteromonadaceae</taxon>
        <taxon>Bowmanella</taxon>
    </lineage>
</organism>